<sequence length="33" mass="3821">MVHFNPDQPFNDPSFMGMPPNFNYGNGMFLYPP</sequence>
<keyword evidence="2" id="KW-1185">Reference proteome</keyword>
<proteinExistence type="predicted"/>
<name>A0A819XHH4_9BILA</name>
<organism evidence="1 2">
    <name type="scientific">Rotaria socialis</name>
    <dbReference type="NCBI Taxonomy" id="392032"/>
    <lineage>
        <taxon>Eukaryota</taxon>
        <taxon>Metazoa</taxon>
        <taxon>Spiralia</taxon>
        <taxon>Gnathifera</taxon>
        <taxon>Rotifera</taxon>
        <taxon>Eurotatoria</taxon>
        <taxon>Bdelloidea</taxon>
        <taxon>Philodinida</taxon>
        <taxon>Philodinidae</taxon>
        <taxon>Rotaria</taxon>
    </lineage>
</organism>
<dbReference type="Proteomes" id="UP000663873">
    <property type="component" value="Unassembled WGS sequence"/>
</dbReference>
<feature type="non-terminal residue" evidence="1">
    <location>
        <position position="33"/>
    </location>
</feature>
<dbReference type="EMBL" id="CAJOBP010000212">
    <property type="protein sequence ID" value="CAF4142187.1"/>
    <property type="molecule type" value="Genomic_DNA"/>
</dbReference>
<reference evidence="1" key="1">
    <citation type="submission" date="2021-02" db="EMBL/GenBank/DDBJ databases">
        <authorList>
            <person name="Nowell W R."/>
        </authorList>
    </citation>
    <scope>NUCLEOTIDE SEQUENCE</scope>
</reference>
<gene>
    <name evidence="1" type="ORF">UJA718_LOCUS2962</name>
</gene>
<dbReference type="AlphaFoldDB" id="A0A819XHH4"/>
<evidence type="ECO:0000313" key="1">
    <source>
        <dbReference type="EMBL" id="CAF4142187.1"/>
    </source>
</evidence>
<comment type="caution">
    <text evidence="1">The sequence shown here is derived from an EMBL/GenBank/DDBJ whole genome shotgun (WGS) entry which is preliminary data.</text>
</comment>
<protein>
    <submittedName>
        <fullName evidence="1">Uncharacterized protein</fullName>
    </submittedName>
</protein>
<evidence type="ECO:0000313" key="2">
    <source>
        <dbReference type="Proteomes" id="UP000663873"/>
    </source>
</evidence>
<accession>A0A819XHH4</accession>